<dbReference type="AlphaFoldDB" id="A0A540LI97"/>
<dbReference type="Pfam" id="PF21529">
    <property type="entry name" value="GLV1-2"/>
    <property type="match status" value="1"/>
</dbReference>
<proteinExistence type="predicted"/>
<dbReference type="PANTHER" id="PTHR33743">
    <property type="entry name" value="PROTEIN GOLVEN 6-RELATED"/>
    <property type="match status" value="1"/>
</dbReference>
<dbReference type="EMBL" id="VIEB01000575">
    <property type="protein sequence ID" value="TQD86170.1"/>
    <property type="molecule type" value="Genomic_DNA"/>
</dbReference>
<evidence type="ECO:0000313" key="4">
    <source>
        <dbReference type="Proteomes" id="UP000315295"/>
    </source>
</evidence>
<name>A0A540LI97_MALBA</name>
<reference evidence="3 4" key="1">
    <citation type="journal article" date="2019" name="G3 (Bethesda)">
        <title>Sequencing of a Wild Apple (Malus baccata) Genome Unravels the Differences Between Cultivated and Wild Apple Species Regarding Disease Resistance and Cold Tolerance.</title>
        <authorList>
            <person name="Chen X."/>
        </authorList>
    </citation>
    <scope>NUCLEOTIDE SEQUENCE [LARGE SCALE GENOMIC DNA]</scope>
    <source>
        <strain evidence="4">cv. Shandingzi</strain>
        <tissue evidence="3">Leaves</tissue>
    </source>
</reference>
<comment type="caution">
    <text evidence="3">The sequence shown here is derived from an EMBL/GenBank/DDBJ whole genome shotgun (WGS) entry which is preliminary data.</text>
</comment>
<dbReference type="Proteomes" id="UP000315295">
    <property type="component" value="Unassembled WGS sequence"/>
</dbReference>
<evidence type="ECO:0000256" key="1">
    <source>
        <dbReference type="SAM" id="MobiDB-lite"/>
    </source>
</evidence>
<organism evidence="3 4">
    <name type="scientific">Malus baccata</name>
    <name type="common">Siberian crab apple</name>
    <name type="synonym">Pyrus baccata</name>
    <dbReference type="NCBI Taxonomy" id="106549"/>
    <lineage>
        <taxon>Eukaryota</taxon>
        <taxon>Viridiplantae</taxon>
        <taxon>Streptophyta</taxon>
        <taxon>Embryophyta</taxon>
        <taxon>Tracheophyta</taxon>
        <taxon>Spermatophyta</taxon>
        <taxon>Magnoliopsida</taxon>
        <taxon>eudicotyledons</taxon>
        <taxon>Gunneridae</taxon>
        <taxon>Pentapetalae</taxon>
        <taxon>rosids</taxon>
        <taxon>fabids</taxon>
        <taxon>Rosales</taxon>
        <taxon>Rosaceae</taxon>
        <taxon>Amygdaloideae</taxon>
        <taxon>Maleae</taxon>
        <taxon>Malus</taxon>
    </lineage>
</organism>
<dbReference type="InterPro" id="IPR049306">
    <property type="entry name" value="GLV1-2"/>
</dbReference>
<dbReference type="PANTHER" id="PTHR33743:SF19">
    <property type="entry name" value="PROTEIN GOLVEN 6"/>
    <property type="match status" value="1"/>
</dbReference>
<keyword evidence="2" id="KW-0732">Signal</keyword>
<feature type="chain" id="PRO_5021792281" evidence="2">
    <location>
        <begin position="24"/>
        <end position="164"/>
    </location>
</feature>
<feature type="compositionally biased region" description="Basic and acidic residues" evidence="1">
    <location>
        <begin position="90"/>
        <end position="108"/>
    </location>
</feature>
<evidence type="ECO:0000256" key="2">
    <source>
        <dbReference type="SAM" id="SignalP"/>
    </source>
</evidence>
<feature type="compositionally biased region" description="Basic and acidic residues" evidence="1">
    <location>
        <begin position="131"/>
        <end position="144"/>
    </location>
</feature>
<accession>A0A540LI97</accession>
<gene>
    <name evidence="3" type="ORF">C1H46_028343</name>
</gene>
<evidence type="ECO:0000313" key="3">
    <source>
        <dbReference type="EMBL" id="TQD86170.1"/>
    </source>
</evidence>
<protein>
    <submittedName>
        <fullName evidence="3">Uncharacterized protein</fullName>
    </submittedName>
</protein>
<feature type="signal peptide" evidence="2">
    <location>
        <begin position="1"/>
        <end position="23"/>
    </location>
</feature>
<feature type="compositionally biased region" description="Polar residues" evidence="1">
    <location>
        <begin position="64"/>
        <end position="73"/>
    </location>
</feature>
<feature type="compositionally biased region" description="Low complexity" evidence="1">
    <location>
        <begin position="76"/>
        <end position="89"/>
    </location>
</feature>
<keyword evidence="4" id="KW-1185">Reference proteome</keyword>
<sequence length="164" mass="17590">MTTSSSAVSLLLLFSLLLSQAQGIRLEKGFISVRQQNNNIHKEENSVVKRSNIAAAGLAGEPSNIASSGSTRKLISATSPSSTTTTTTSKNEKNGREKRGDPEPKGENIKSTAQHGGKNGNVRAKSPVISKQREAAAAHQHYPDLADMTEMDYSPARRKPPIHN</sequence>
<feature type="region of interest" description="Disordered" evidence="1">
    <location>
        <begin position="57"/>
        <end position="164"/>
    </location>
</feature>